<evidence type="ECO:0008006" key="2">
    <source>
        <dbReference type="Google" id="ProtNLM"/>
    </source>
</evidence>
<reference evidence="1" key="1">
    <citation type="journal article" date="2015" name="Nature">
        <title>Complex archaea that bridge the gap between prokaryotes and eukaryotes.</title>
        <authorList>
            <person name="Spang A."/>
            <person name="Saw J.H."/>
            <person name="Jorgensen S.L."/>
            <person name="Zaremba-Niedzwiedzka K."/>
            <person name="Martijn J."/>
            <person name="Lind A.E."/>
            <person name="van Eijk R."/>
            <person name="Schleper C."/>
            <person name="Guy L."/>
            <person name="Ettema T.J."/>
        </authorList>
    </citation>
    <scope>NUCLEOTIDE SEQUENCE</scope>
</reference>
<comment type="caution">
    <text evidence="1">The sequence shown here is derived from an EMBL/GenBank/DDBJ whole genome shotgun (WGS) entry which is preliminary data.</text>
</comment>
<dbReference type="EMBL" id="LAZR01003202">
    <property type="protein sequence ID" value="KKN20852.1"/>
    <property type="molecule type" value="Genomic_DNA"/>
</dbReference>
<dbReference type="Gene3D" id="3.90.320.10">
    <property type="match status" value="1"/>
</dbReference>
<evidence type="ECO:0000313" key="1">
    <source>
        <dbReference type="EMBL" id="KKN20852.1"/>
    </source>
</evidence>
<sequence length="219" mass="25451">MRFTLSKKEWKKNYKKQISFLKKLQKKKGTLRFERGSVIASNIGRQLYCEKKVEMAYLYGSTETENMVFGSEGHERLTKDSIKVDLEEAWKEIYTTESCWVSELLLIANYKNLFLAGDSDTIFFANGTPVMIFEFKFSKYSSSFPSHHIQAETYGIILSEIGFDTSSLFYAIVILPLNMVQEVEKLKDLSREIMLNFWAEKLYEKKTSTLVFGEVNVKI</sequence>
<dbReference type="AlphaFoldDB" id="A0A0F9P8T9"/>
<organism evidence="1">
    <name type="scientific">marine sediment metagenome</name>
    <dbReference type="NCBI Taxonomy" id="412755"/>
    <lineage>
        <taxon>unclassified sequences</taxon>
        <taxon>metagenomes</taxon>
        <taxon>ecological metagenomes</taxon>
    </lineage>
</organism>
<gene>
    <name evidence="1" type="ORF">LCGC14_0931320</name>
</gene>
<accession>A0A0F9P8T9</accession>
<protein>
    <recommendedName>
        <fullName evidence="2">PD-(D/E)XK endonuclease-like domain-containing protein</fullName>
    </recommendedName>
</protein>
<proteinExistence type="predicted"/>
<dbReference type="InterPro" id="IPR011604">
    <property type="entry name" value="PDDEXK-like_dom_sf"/>
</dbReference>
<name>A0A0F9P8T9_9ZZZZ</name>